<dbReference type="EMBL" id="KQ090348">
    <property type="protein sequence ID" value="KMS96961.1"/>
    <property type="molecule type" value="Genomic_DNA"/>
</dbReference>
<gene>
    <name evidence="2" type="ORF">BVRB_7g180040</name>
</gene>
<feature type="region of interest" description="Disordered" evidence="1">
    <location>
        <begin position="1"/>
        <end position="28"/>
    </location>
</feature>
<protein>
    <submittedName>
        <fullName evidence="2">Uncharacterized protein</fullName>
    </submittedName>
</protein>
<proteinExistence type="predicted"/>
<sequence>MDSNANNLYEYASKTHPPTPLSPLKLSNMRPPIRVYSSKKEADEEARRINFVDPPIRVFRSLYPH</sequence>
<evidence type="ECO:0000313" key="3">
    <source>
        <dbReference type="Proteomes" id="UP000035740"/>
    </source>
</evidence>
<evidence type="ECO:0000313" key="2">
    <source>
        <dbReference type="EMBL" id="KMS96961.1"/>
    </source>
</evidence>
<dbReference type="Gramene" id="KMS96961">
    <property type="protein sequence ID" value="KMS96961"/>
    <property type="gene ID" value="BVRB_7g180040"/>
</dbReference>
<organism evidence="2 3">
    <name type="scientific">Beta vulgaris subsp. vulgaris</name>
    <name type="common">Beet</name>
    <dbReference type="NCBI Taxonomy" id="3555"/>
    <lineage>
        <taxon>Eukaryota</taxon>
        <taxon>Viridiplantae</taxon>
        <taxon>Streptophyta</taxon>
        <taxon>Embryophyta</taxon>
        <taxon>Tracheophyta</taxon>
        <taxon>Spermatophyta</taxon>
        <taxon>Magnoliopsida</taxon>
        <taxon>eudicotyledons</taxon>
        <taxon>Gunneridae</taxon>
        <taxon>Pentapetalae</taxon>
        <taxon>Caryophyllales</taxon>
        <taxon>Chenopodiaceae</taxon>
        <taxon>Betoideae</taxon>
        <taxon>Beta</taxon>
    </lineage>
</organism>
<reference evidence="2 3" key="1">
    <citation type="journal article" date="2014" name="Nature">
        <title>The genome of the recently domesticated crop plant sugar beet (Beta vulgaris).</title>
        <authorList>
            <person name="Dohm J.C."/>
            <person name="Minoche A.E."/>
            <person name="Holtgrawe D."/>
            <person name="Capella-Gutierrez S."/>
            <person name="Zakrzewski F."/>
            <person name="Tafer H."/>
            <person name="Rupp O."/>
            <person name="Sorensen T.R."/>
            <person name="Stracke R."/>
            <person name="Reinhardt R."/>
            <person name="Goesmann A."/>
            <person name="Kraft T."/>
            <person name="Schulz B."/>
            <person name="Stadler P.F."/>
            <person name="Schmidt T."/>
            <person name="Gabaldon T."/>
            <person name="Lehrach H."/>
            <person name="Weisshaar B."/>
            <person name="Himmelbauer H."/>
        </authorList>
    </citation>
    <scope>NUCLEOTIDE SEQUENCE [LARGE SCALE GENOMIC DNA]</scope>
    <source>
        <tissue evidence="2">Taproot</tissue>
    </source>
</reference>
<dbReference type="Proteomes" id="UP000035740">
    <property type="component" value="Unassembled WGS sequence"/>
</dbReference>
<evidence type="ECO:0000256" key="1">
    <source>
        <dbReference type="SAM" id="MobiDB-lite"/>
    </source>
</evidence>
<accession>A0A0J8B7I1</accession>
<keyword evidence="3" id="KW-1185">Reference proteome</keyword>
<dbReference type="AlphaFoldDB" id="A0A0J8B7I1"/>
<name>A0A0J8B7I1_BETVV</name>